<dbReference type="STRING" id="1963.AQJ27_24480"/>
<protein>
    <recommendedName>
        <fullName evidence="5">Lipoprotein</fullName>
    </recommendedName>
</protein>
<sequence>MRARHTAPAVLAALLFLAGCGHGGSAQSTQGTHGTQTAQGTQTTRQPAPTSSADLGHLRKIVDDADSAVSAAESDMARE</sequence>
<dbReference type="EMBL" id="BDQI01000006">
    <property type="protein sequence ID" value="GAX52103.1"/>
    <property type="molecule type" value="Genomic_DNA"/>
</dbReference>
<organism evidence="3 4">
    <name type="scientific">Streptomyces olivochromogenes</name>
    <dbReference type="NCBI Taxonomy" id="1963"/>
    <lineage>
        <taxon>Bacteria</taxon>
        <taxon>Bacillati</taxon>
        <taxon>Actinomycetota</taxon>
        <taxon>Actinomycetes</taxon>
        <taxon>Kitasatosporales</taxon>
        <taxon>Streptomycetaceae</taxon>
        <taxon>Streptomyces</taxon>
    </lineage>
</organism>
<feature type="region of interest" description="Disordered" evidence="1">
    <location>
        <begin position="22"/>
        <end position="58"/>
    </location>
</feature>
<gene>
    <name evidence="3" type="ORF">SO3561_03611</name>
</gene>
<keyword evidence="4" id="KW-1185">Reference proteome</keyword>
<reference evidence="4" key="1">
    <citation type="submission" date="2017-05" db="EMBL/GenBank/DDBJ databases">
        <title>Streptomyces olivochromogenes NBRC 3561 whole genome shotgun sequence.</title>
        <authorList>
            <person name="Dohra H."/>
            <person name="Kodani S."/>
        </authorList>
    </citation>
    <scope>NUCLEOTIDE SEQUENCE [LARGE SCALE GENOMIC DNA]</scope>
    <source>
        <strain evidence="4">NBRC 3561</strain>
    </source>
</reference>
<feature type="chain" id="PRO_5038664050" description="Lipoprotein" evidence="2">
    <location>
        <begin position="24"/>
        <end position="79"/>
    </location>
</feature>
<feature type="signal peptide" evidence="2">
    <location>
        <begin position="1"/>
        <end position="23"/>
    </location>
</feature>
<feature type="compositionally biased region" description="Low complexity" evidence="1">
    <location>
        <begin position="22"/>
        <end position="44"/>
    </location>
</feature>
<evidence type="ECO:0000256" key="1">
    <source>
        <dbReference type="SAM" id="MobiDB-lite"/>
    </source>
</evidence>
<comment type="caution">
    <text evidence="3">The sequence shown here is derived from an EMBL/GenBank/DDBJ whole genome shotgun (WGS) entry which is preliminary data.</text>
</comment>
<evidence type="ECO:0000256" key="2">
    <source>
        <dbReference type="SAM" id="SignalP"/>
    </source>
</evidence>
<dbReference type="PROSITE" id="PS51257">
    <property type="entry name" value="PROKAR_LIPOPROTEIN"/>
    <property type="match status" value="1"/>
</dbReference>
<keyword evidence="2" id="KW-0732">Signal</keyword>
<dbReference type="AlphaFoldDB" id="A0A250VD17"/>
<dbReference type="RefSeq" id="WP_067372755.1">
    <property type="nucleotide sequence ID" value="NZ_BDQI01000006.1"/>
</dbReference>
<dbReference type="Proteomes" id="UP000217446">
    <property type="component" value="Unassembled WGS sequence"/>
</dbReference>
<evidence type="ECO:0000313" key="3">
    <source>
        <dbReference type="EMBL" id="GAX52103.1"/>
    </source>
</evidence>
<evidence type="ECO:0008006" key="5">
    <source>
        <dbReference type="Google" id="ProtNLM"/>
    </source>
</evidence>
<name>A0A250VD17_STROL</name>
<proteinExistence type="predicted"/>
<accession>A0A250VD17</accession>
<evidence type="ECO:0000313" key="4">
    <source>
        <dbReference type="Proteomes" id="UP000217446"/>
    </source>
</evidence>